<dbReference type="Proteomes" id="UP000639772">
    <property type="component" value="Chromosome 12"/>
</dbReference>
<reference evidence="6 7" key="1">
    <citation type="journal article" date="2020" name="Nat. Food">
        <title>A phased Vanilla planifolia genome enables genetic improvement of flavour and production.</title>
        <authorList>
            <person name="Hasing T."/>
            <person name="Tang H."/>
            <person name="Brym M."/>
            <person name="Khazi F."/>
            <person name="Huang T."/>
            <person name="Chambers A.H."/>
        </authorList>
    </citation>
    <scope>NUCLEOTIDE SEQUENCE [LARGE SCALE GENOMIC DNA]</scope>
    <source>
        <tissue evidence="6">Leaf</tissue>
    </source>
</reference>
<evidence type="ECO:0000256" key="3">
    <source>
        <dbReference type="ARBA" id="ARBA00022679"/>
    </source>
</evidence>
<keyword evidence="2" id="KW-0328">Glycosyltransferase</keyword>
<evidence type="ECO:0000313" key="6">
    <source>
        <dbReference type="EMBL" id="KAG0459909.1"/>
    </source>
</evidence>
<dbReference type="GO" id="GO:0015020">
    <property type="term" value="F:glucuronosyltransferase activity"/>
    <property type="evidence" value="ECO:0007669"/>
    <property type="project" value="InterPro"/>
</dbReference>
<dbReference type="PANTHER" id="PTHR45719">
    <property type="entry name" value="GLYCOSYLTRANSFERASE"/>
    <property type="match status" value="1"/>
</dbReference>
<gene>
    <name evidence="6" type="ORF">HPP92_023037</name>
</gene>
<comment type="caution">
    <text evidence="6">The sequence shown here is derived from an EMBL/GenBank/DDBJ whole genome shotgun (WGS) entry which is preliminary data.</text>
</comment>
<dbReference type="OrthoDB" id="2019572at2759"/>
<keyword evidence="3" id="KW-0808">Transferase</keyword>
<dbReference type="EMBL" id="JADCNM010000012">
    <property type="protein sequence ID" value="KAG0459909.1"/>
    <property type="molecule type" value="Genomic_DNA"/>
</dbReference>
<dbReference type="PANTHER" id="PTHR45719:SF4">
    <property type="entry name" value="CORE-2_I-BRANCHING BETA-1,6-N-ACETYLGLUCOSAMINYLTRANSFERASE FAMILY PROTEIN"/>
    <property type="match status" value="1"/>
</dbReference>
<evidence type="ECO:0000256" key="4">
    <source>
        <dbReference type="ARBA" id="ARBA00023136"/>
    </source>
</evidence>
<evidence type="ECO:0000256" key="5">
    <source>
        <dbReference type="ARBA" id="ARBA00023180"/>
    </source>
</evidence>
<evidence type="ECO:0000256" key="1">
    <source>
        <dbReference type="ARBA" id="ARBA00004606"/>
    </source>
</evidence>
<dbReference type="Pfam" id="PF02485">
    <property type="entry name" value="Branch"/>
    <property type="match status" value="1"/>
</dbReference>
<name>A0A835UED6_VANPL</name>
<evidence type="ECO:0000256" key="2">
    <source>
        <dbReference type="ARBA" id="ARBA00022676"/>
    </source>
</evidence>
<keyword evidence="5" id="KW-0325">Glycoprotein</keyword>
<dbReference type="AlphaFoldDB" id="A0A835UED6"/>
<organism evidence="6 7">
    <name type="scientific">Vanilla planifolia</name>
    <name type="common">Vanilla</name>
    <dbReference type="NCBI Taxonomy" id="51239"/>
    <lineage>
        <taxon>Eukaryota</taxon>
        <taxon>Viridiplantae</taxon>
        <taxon>Streptophyta</taxon>
        <taxon>Embryophyta</taxon>
        <taxon>Tracheophyta</taxon>
        <taxon>Spermatophyta</taxon>
        <taxon>Magnoliopsida</taxon>
        <taxon>Liliopsida</taxon>
        <taxon>Asparagales</taxon>
        <taxon>Orchidaceae</taxon>
        <taxon>Vanilloideae</taxon>
        <taxon>Vanilleae</taxon>
        <taxon>Vanilla</taxon>
    </lineage>
</organism>
<keyword evidence="4" id="KW-0472">Membrane</keyword>
<protein>
    <submittedName>
        <fullName evidence="6">Uncharacterized protein</fullName>
    </submittedName>
</protein>
<dbReference type="GO" id="GO:0016020">
    <property type="term" value="C:membrane"/>
    <property type="evidence" value="ECO:0007669"/>
    <property type="project" value="UniProtKB-SubCell"/>
</dbReference>
<evidence type="ECO:0000313" key="7">
    <source>
        <dbReference type="Proteomes" id="UP000639772"/>
    </source>
</evidence>
<sequence length="402" mass="45847">MSSPTTSILVKVGVKGLMISFILICFLLTLILMPSLFAKSVFTATPALNRHMHFPVTFAYLLSASKGDVHSLNRTLTALYHPANQYLLHLDFKATPEEHSLLSHIVLSNPVFTQFGNVKIVEKPNLVTYRGPTMLAATLHGMAILLRCCRWDWFINLSASDYPVVTQDDLIVAFSNLPRNLNFIQHSRLLGWKIKKRARPIIIDPGLYSINESEIIWSSEQRSLPTAFKLFTGSAWTIISRSFAEYMVLGWENLPRTLLIFYTNFISSAEGYFQTVVCNSEYKNTTVNHDLHYITWDNPPKQHPLYLGLKDYRRMILSSAPFARKFKKNDPVLDKIDREILRRHKGQFTYGGWCLVGKSRSCSGGVEGVKSFSLRPGAGSRRLKALLSKMLSDKYFRRRQCK</sequence>
<dbReference type="InterPro" id="IPR044610">
    <property type="entry name" value="GLCAT14A/B/C"/>
</dbReference>
<dbReference type="InterPro" id="IPR003406">
    <property type="entry name" value="Glyco_trans_14"/>
</dbReference>
<comment type="subcellular location">
    <subcellularLocation>
        <location evidence="1">Membrane</location>
        <topology evidence="1">Single-pass type II membrane protein</topology>
    </subcellularLocation>
</comment>
<proteinExistence type="predicted"/>
<accession>A0A835UED6</accession>